<dbReference type="InterPro" id="IPR036866">
    <property type="entry name" value="RibonucZ/Hydroxyglut_hydro"/>
</dbReference>
<feature type="domain" description="Metallo-beta-lactamase" evidence="1">
    <location>
        <begin position="19"/>
        <end position="216"/>
    </location>
</feature>
<dbReference type="PANTHER" id="PTHR42951">
    <property type="entry name" value="METALLO-BETA-LACTAMASE DOMAIN-CONTAINING"/>
    <property type="match status" value="1"/>
</dbReference>
<dbReference type="CDD" id="cd16282">
    <property type="entry name" value="metallo-hydrolase-like_MBL-fold"/>
    <property type="match status" value="1"/>
</dbReference>
<organism evidence="2 3">
    <name type="scientific">Nocardioides kribbensis</name>
    <dbReference type="NCBI Taxonomy" id="305517"/>
    <lineage>
        <taxon>Bacteria</taxon>
        <taxon>Bacillati</taxon>
        <taxon>Actinomycetota</taxon>
        <taxon>Actinomycetes</taxon>
        <taxon>Propionibacteriales</taxon>
        <taxon>Nocardioidaceae</taxon>
        <taxon>Nocardioides</taxon>
    </lineage>
</organism>
<dbReference type="EMBL" id="JBEGDP010000004">
    <property type="protein sequence ID" value="MEQ7846800.1"/>
    <property type="molecule type" value="Genomic_DNA"/>
</dbReference>
<name>A0ABV1NWE4_9ACTN</name>
<reference evidence="2 3" key="1">
    <citation type="submission" date="2024-02" db="EMBL/GenBank/DDBJ databases">
        <title>Full genome sequence of Nocardioides kribbensis.</title>
        <authorList>
            <person name="Poletto B.L."/>
            <person name="Silva G."/>
            <person name="Galante D."/>
            <person name="Campos K.R."/>
            <person name="Santos M.B.N."/>
            <person name="Sacchi C.T."/>
        </authorList>
    </citation>
    <scope>NUCLEOTIDE SEQUENCE [LARGE SCALE GENOMIC DNA]</scope>
    <source>
        <strain evidence="2 3">O4R</strain>
    </source>
</reference>
<evidence type="ECO:0000313" key="2">
    <source>
        <dbReference type="EMBL" id="MEQ7846800.1"/>
    </source>
</evidence>
<dbReference type="SUPFAM" id="SSF56281">
    <property type="entry name" value="Metallo-hydrolase/oxidoreductase"/>
    <property type="match status" value="1"/>
</dbReference>
<sequence>MGFEEIADRVWVSRRAWCDVNVTVVRGERGLVVVDTHGSLASGRALVDDVRALGRGEVVAVVTTHDHYDHAFGTGAFLEAWGPLPVHAHETAAALLTEAARRGTGDYRGEHAAEVHATEVVVPDHVFSSAAVLDLGDRALELVHPGRGHTAGDLVVRVPDADVLLAGDLVEEAPPAGAGDGAVPAYGADSFPLEWPWSLDVVLSLTTARSVVVPGHGSPVDRDFVEVQRNEIGLVATEIRDLVARGVPEAEALATGSWPYPAATLTDAVARGYSQLPRTPRRLPLV</sequence>
<dbReference type="InterPro" id="IPR001279">
    <property type="entry name" value="Metallo-B-lactamas"/>
</dbReference>
<dbReference type="Pfam" id="PF00753">
    <property type="entry name" value="Lactamase_B"/>
    <property type="match status" value="1"/>
</dbReference>
<evidence type="ECO:0000313" key="3">
    <source>
        <dbReference type="Proteomes" id="UP001482520"/>
    </source>
</evidence>
<protein>
    <submittedName>
        <fullName evidence="2">MBL fold metallo-hydrolase</fullName>
    </submittedName>
</protein>
<evidence type="ECO:0000259" key="1">
    <source>
        <dbReference type="SMART" id="SM00849"/>
    </source>
</evidence>
<dbReference type="Gene3D" id="3.60.15.10">
    <property type="entry name" value="Ribonuclease Z/Hydroxyacylglutathione hydrolase-like"/>
    <property type="match status" value="1"/>
</dbReference>
<proteinExistence type="predicted"/>
<dbReference type="Proteomes" id="UP001482520">
    <property type="component" value="Unassembled WGS sequence"/>
</dbReference>
<dbReference type="PANTHER" id="PTHR42951:SF4">
    <property type="entry name" value="ACYL-COENZYME A THIOESTERASE MBLAC2"/>
    <property type="match status" value="1"/>
</dbReference>
<keyword evidence="3" id="KW-1185">Reference proteome</keyword>
<gene>
    <name evidence="2" type="ORF">V6R90_05875</name>
</gene>
<accession>A0ABV1NWE4</accession>
<dbReference type="InterPro" id="IPR050855">
    <property type="entry name" value="NDM-1-like"/>
</dbReference>
<comment type="caution">
    <text evidence="2">The sequence shown here is derived from an EMBL/GenBank/DDBJ whole genome shotgun (WGS) entry which is preliminary data.</text>
</comment>
<dbReference type="SMART" id="SM00849">
    <property type="entry name" value="Lactamase_B"/>
    <property type="match status" value="1"/>
</dbReference>
<dbReference type="RefSeq" id="WP_349804086.1">
    <property type="nucleotide sequence ID" value="NZ_JBEGDP010000004.1"/>
</dbReference>